<dbReference type="GO" id="GO:0005730">
    <property type="term" value="C:nucleolus"/>
    <property type="evidence" value="ECO:0007669"/>
    <property type="project" value="UniProtKB-SubCell"/>
</dbReference>
<feature type="region of interest" description="Disordered" evidence="6">
    <location>
        <begin position="143"/>
        <end position="162"/>
    </location>
</feature>
<evidence type="ECO:0000256" key="1">
    <source>
        <dbReference type="ARBA" id="ARBA00004604"/>
    </source>
</evidence>
<evidence type="ECO:0000313" key="7">
    <source>
        <dbReference type="EMBL" id="OCL09138.1"/>
    </source>
</evidence>
<dbReference type="InterPro" id="IPR009668">
    <property type="entry name" value="RNA_pol-assoc_fac_A49-like"/>
</dbReference>
<feature type="compositionally biased region" description="Basic and acidic residues" evidence="6">
    <location>
        <begin position="223"/>
        <end position="237"/>
    </location>
</feature>
<evidence type="ECO:0000256" key="4">
    <source>
        <dbReference type="ARBA" id="ARBA00023163"/>
    </source>
</evidence>
<dbReference type="PANTHER" id="PTHR14440">
    <property type="entry name" value="DNA-DIRECTED RNA POLYMERASE I SUBUNIT RPA49"/>
    <property type="match status" value="1"/>
</dbReference>
<proteinExistence type="inferred from homology"/>
<keyword evidence="8" id="KW-1185">Reference proteome</keyword>
<sequence length="456" mass="50781">MSEKKRKRQSEKGERPAKKVAIDLPASTVKVSFLVDNDVLGPVIASTPGLSFPTDIPLKPYKKGAKDNRILPPGHKPAPYEVLLQSSAHPKLDYLAREEHDGSADSLLKHYVGVYDPNSGELKLIEAHKVVVRSTLRSELEELRQERERAAQAKRPTMSSKRQELGMEFGTKKSKKAIADLTENAIAPRKPGADTANENGPPVENSVATALLDSLAASTVDMPSREEHQAAVDDSKPRPKPNMQATIPAEVYPTSTIIGNEIMAALNVKDWIDAVAEKREVKLHSRFVAKRLQEVAQSGDVKRLKVLRYILLLINFNAALKTGKYGKGKVLLPKDRLQQKLDVSGSLIDGLKRKFVPASGELTRWHIDNLMAHVAAAALIVDNYEVDVFDLREDLRLETKTIKQYFAEIGCRINPPTEVERSKLRITKAEAINHQVAKLKIPLQFPKQRVIVNKRR</sequence>
<gene>
    <name evidence="7" type="ORF">AOQ84DRAFT_388380</name>
</gene>
<feature type="region of interest" description="Disordered" evidence="6">
    <location>
        <begin position="221"/>
        <end position="245"/>
    </location>
</feature>
<evidence type="ECO:0000256" key="3">
    <source>
        <dbReference type="ARBA" id="ARBA00022478"/>
    </source>
</evidence>
<dbReference type="EMBL" id="KV749505">
    <property type="protein sequence ID" value="OCL09138.1"/>
    <property type="molecule type" value="Genomic_DNA"/>
</dbReference>
<name>A0A8E2JTP8_9PEZI</name>
<feature type="region of interest" description="Disordered" evidence="6">
    <location>
        <begin position="185"/>
        <end position="204"/>
    </location>
</feature>
<dbReference type="Pfam" id="PF06870">
    <property type="entry name" value="RNA_pol_I_A49"/>
    <property type="match status" value="1"/>
</dbReference>
<dbReference type="GO" id="GO:0006351">
    <property type="term" value="P:DNA-templated transcription"/>
    <property type="evidence" value="ECO:0007669"/>
    <property type="project" value="InterPro"/>
</dbReference>
<dbReference type="GO" id="GO:0003677">
    <property type="term" value="F:DNA binding"/>
    <property type="evidence" value="ECO:0007669"/>
    <property type="project" value="InterPro"/>
</dbReference>
<accession>A0A8E2JTP8</accession>
<evidence type="ECO:0000256" key="6">
    <source>
        <dbReference type="SAM" id="MobiDB-lite"/>
    </source>
</evidence>
<reference evidence="7 8" key="1">
    <citation type="journal article" date="2016" name="Nat. Commun.">
        <title>Ectomycorrhizal ecology is imprinted in the genome of the dominant symbiotic fungus Cenococcum geophilum.</title>
        <authorList>
            <consortium name="DOE Joint Genome Institute"/>
            <person name="Peter M."/>
            <person name="Kohler A."/>
            <person name="Ohm R.A."/>
            <person name="Kuo A."/>
            <person name="Krutzmann J."/>
            <person name="Morin E."/>
            <person name="Arend M."/>
            <person name="Barry K.W."/>
            <person name="Binder M."/>
            <person name="Choi C."/>
            <person name="Clum A."/>
            <person name="Copeland A."/>
            <person name="Grisel N."/>
            <person name="Haridas S."/>
            <person name="Kipfer T."/>
            <person name="LaButti K."/>
            <person name="Lindquist E."/>
            <person name="Lipzen A."/>
            <person name="Maire R."/>
            <person name="Meier B."/>
            <person name="Mihaltcheva S."/>
            <person name="Molinier V."/>
            <person name="Murat C."/>
            <person name="Poggeler S."/>
            <person name="Quandt C.A."/>
            <person name="Sperisen C."/>
            <person name="Tritt A."/>
            <person name="Tisserant E."/>
            <person name="Crous P.W."/>
            <person name="Henrissat B."/>
            <person name="Nehls U."/>
            <person name="Egli S."/>
            <person name="Spatafora J.W."/>
            <person name="Grigoriev I.V."/>
            <person name="Martin F.M."/>
        </authorList>
    </citation>
    <scope>NUCLEOTIDE SEQUENCE [LARGE SCALE GENOMIC DNA]</scope>
    <source>
        <strain evidence="7 8">CBS 207.34</strain>
    </source>
</reference>
<organism evidence="7 8">
    <name type="scientific">Glonium stellatum</name>
    <dbReference type="NCBI Taxonomy" id="574774"/>
    <lineage>
        <taxon>Eukaryota</taxon>
        <taxon>Fungi</taxon>
        <taxon>Dikarya</taxon>
        <taxon>Ascomycota</taxon>
        <taxon>Pezizomycotina</taxon>
        <taxon>Dothideomycetes</taxon>
        <taxon>Pleosporomycetidae</taxon>
        <taxon>Gloniales</taxon>
        <taxon>Gloniaceae</taxon>
        <taxon>Glonium</taxon>
    </lineage>
</organism>
<evidence type="ECO:0000313" key="8">
    <source>
        <dbReference type="Proteomes" id="UP000250140"/>
    </source>
</evidence>
<dbReference type="AlphaFoldDB" id="A0A8E2JTP8"/>
<protein>
    <submittedName>
        <fullName evidence="7">DNA-directed RNA polymeras-like protein I 49 kDa polypeptide</fullName>
    </submittedName>
</protein>
<comment type="similarity">
    <text evidence="2">Belongs to the eukaryotic RPA49/POLR1E RNA polymerase subunit family.</text>
</comment>
<evidence type="ECO:0000256" key="2">
    <source>
        <dbReference type="ARBA" id="ARBA00009430"/>
    </source>
</evidence>
<dbReference type="Proteomes" id="UP000250140">
    <property type="component" value="Unassembled WGS sequence"/>
</dbReference>
<evidence type="ECO:0000256" key="5">
    <source>
        <dbReference type="ARBA" id="ARBA00023242"/>
    </source>
</evidence>
<dbReference type="GO" id="GO:0000428">
    <property type="term" value="C:DNA-directed RNA polymerase complex"/>
    <property type="evidence" value="ECO:0007669"/>
    <property type="project" value="UniProtKB-KW"/>
</dbReference>
<dbReference type="OrthoDB" id="532500at2759"/>
<keyword evidence="3" id="KW-0240">DNA-directed RNA polymerase</keyword>
<keyword evidence="4" id="KW-0804">Transcription</keyword>
<keyword evidence="5" id="KW-0539">Nucleus</keyword>
<comment type="subcellular location">
    <subcellularLocation>
        <location evidence="1">Nucleus</location>
        <location evidence="1">Nucleolus</location>
    </subcellularLocation>
</comment>